<sequence length="217" mass="24155">MVNPPPVLNTVPTDTWVAAAWEDFLTFADDPTLVSGRFYYDEGCMRIEMSPLGSAHGQDNSIVSTVIVLYAAIKNIATKELTNTSFRKAGLQEAQPDIAYYVGKNLRFPPRNNAPVNLNELDPPTLVVEVAASSLEDDSNRKQKLYQRMGVQEYWVVDVNAGKVIASCLTPTQSHFIRESQVLPKLDIDLVEEALKRSQTEDDGAISRWLIATLNQQ</sequence>
<dbReference type="SUPFAM" id="SSF52980">
    <property type="entry name" value="Restriction endonuclease-like"/>
    <property type="match status" value="1"/>
</dbReference>
<dbReference type="PANTHER" id="PTHR35400">
    <property type="entry name" value="SLR1083 PROTEIN"/>
    <property type="match status" value="1"/>
</dbReference>
<comment type="caution">
    <text evidence="2">The sequence shown here is derived from an EMBL/GenBank/DDBJ whole genome shotgun (WGS) entry which is preliminary data.</text>
</comment>
<dbReference type="RefSeq" id="WP_193932699.1">
    <property type="nucleotide sequence ID" value="NZ_CAWPMZ010000067.1"/>
</dbReference>
<protein>
    <submittedName>
        <fullName evidence="2">Uma2 family endonuclease</fullName>
    </submittedName>
</protein>
<dbReference type="InterPro" id="IPR011335">
    <property type="entry name" value="Restrct_endonuc-II-like"/>
</dbReference>
<proteinExistence type="predicted"/>
<dbReference type="PANTHER" id="PTHR35400:SF1">
    <property type="entry name" value="SLR1083 PROTEIN"/>
    <property type="match status" value="1"/>
</dbReference>
<evidence type="ECO:0000259" key="1">
    <source>
        <dbReference type="Pfam" id="PF05685"/>
    </source>
</evidence>
<dbReference type="Pfam" id="PF05685">
    <property type="entry name" value="Uma2"/>
    <property type="match status" value="1"/>
</dbReference>
<name>A0ABR9UTF1_9CHRO</name>
<dbReference type="EMBL" id="JADEWN010000035">
    <property type="protein sequence ID" value="MBE9191564.1"/>
    <property type="molecule type" value="Genomic_DNA"/>
</dbReference>
<gene>
    <name evidence="2" type="ORF">IQ230_14645</name>
</gene>
<evidence type="ECO:0000313" key="3">
    <source>
        <dbReference type="Proteomes" id="UP000651156"/>
    </source>
</evidence>
<dbReference type="GO" id="GO:0004519">
    <property type="term" value="F:endonuclease activity"/>
    <property type="evidence" value="ECO:0007669"/>
    <property type="project" value="UniProtKB-KW"/>
</dbReference>
<keyword evidence="3" id="KW-1185">Reference proteome</keyword>
<dbReference type="InterPro" id="IPR008538">
    <property type="entry name" value="Uma2"/>
</dbReference>
<keyword evidence="2" id="KW-0255">Endonuclease</keyword>
<keyword evidence="2" id="KW-0378">Hydrolase</keyword>
<feature type="domain" description="Putative restriction endonuclease" evidence="1">
    <location>
        <begin position="21"/>
        <end position="186"/>
    </location>
</feature>
<evidence type="ECO:0000313" key="2">
    <source>
        <dbReference type="EMBL" id="MBE9191564.1"/>
    </source>
</evidence>
<keyword evidence="2" id="KW-0540">Nuclease</keyword>
<dbReference type="Proteomes" id="UP000651156">
    <property type="component" value="Unassembled WGS sequence"/>
</dbReference>
<organism evidence="2 3">
    <name type="scientific">Gloeocapsopsis crepidinum LEGE 06123</name>
    <dbReference type="NCBI Taxonomy" id="588587"/>
    <lineage>
        <taxon>Bacteria</taxon>
        <taxon>Bacillati</taxon>
        <taxon>Cyanobacteriota</taxon>
        <taxon>Cyanophyceae</taxon>
        <taxon>Oscillatoriophycideae</taxon>
        <taxon>Chroococcales</taxon>
        <taxon>Chroococcaceae</taxon>
        <taxon>Gloeocapsopsis</taxon>
    </lineage>
</organism>
<dbReference type="InterPro" id="IPR012296">
    <property type="entry name" value="Nuclease_put_TT1808"/>
</dbReference>
<dbReference type="Gene3D" id="3.90.1570.10">
    <property type="entry name" value="tt1808, chain A"/>
    <property type="match status" value="1"/>
</dbReference>
<dbReference type="CDD" id="cd06260">
    <property type="entry name" value="DUF820-like"/>
    <property type="match status" value="1"/>
</dbReference>
<accession>A0ABR9UTF1</accession>
<reference evidence="2 3" key="1">
    <citation type="submission" date="2020-10" db="EMBL/GenBank/DDBJ databases">
        <authorList>
            <person name="Castelo-Branco R."/>
            <person name="Eusebio N."/>
            <person name="Adriana R."/>
            <person name="Vieira A."/>
            <person name="Brugerolle De Fraissinette N."/>
            <person name="Rezende De Castro R."/>
            <person name="Schneider M.P."/>
            <person name="Vasconcelos V."/>
            <person name="Leao P.N."/>
        </authorList>
    </citation>
    <scope>NUCLEOTIDE SEQUENCE [LARGE SCALE GENOMIC DNA]</scope>
    <source>
        <strain evidence="2 3">LEGE 06123</strain>
    </source>
</reference>